<organism evidence="2">
    <name type="scientific">Pectinophora gossypiella</name>
    <name type="common">Cotton pink bollworm</name>
    <name type="synonym">Depressaria gossypiella</name>
    <dbReference type="NCBI Taxonomy" id="13191"/>
    <lineage>
        <taxon>Eukaryota</taxon>
        <taxon>Metazoa</taxon>
        <taxon>Ecdysozoa</taxon>
        <taxon>Arthropoda</taxon>
        <taxon>Hexapoda</taxon>
        <taxon>Insecta</taxon>
        <taxon>Pterygota</taxon>
        <taxon>Neoptera</taxon>
        <taxon>Endopterygota</taxon>
        <taxon>Lepidoptera</taxon>
        <taxon>Glossata</taxon>
        <taxon>Ditrysia</taxon>
        <taxon>Gelechioidea</taxon>
        <taxon>Gelechiidae</taxon>
        <taxon>Apatetrinae</taxon>
        <taxon>Pectinophora</taxon>
    </lineage>
</organism>
<proteinExistence type="predicted"/>
<dbReference type="OrthoDB" id="45007at2759"/>
<evidence type="ECO:0000256" key="1">
    <source>
        <dbReference type="SAM" id="MobiDB-lite"/>
    </source>
</evidence>
<feature type="compositionally biased region" description="Basic and acidic residues" evidence="1">
    <location>
        <begin position="9"/>
        <end position="19"/>
    </location>
</feature>
<feature type="compositionally biased region" description="Low complexity" evidence="1">
    <location>
        <begin position="753"/>
        <end position="762"/>
    </location>
</feature>
<feature type="compositionally biased region" description="Polar residues" evidence="1">
    <location>
        <begin position="350"/>
        <end position="364"/>
    </location>
</feature>
<accession>A0A1E1WHA2</accession>
<feature type="compositionally biased region" description="Polar residues" evidence="1">
    <location>
        <begin position="424"/>
        <end position="435"/>
    </location>
</feature>
<reference evidence="2" key="1">
    <citation type="submission" date="2015-09" db="EMBL/GenBank/DDBJ databases">
        <title>De novo assembly of Pectinophora gossypiella (Pink Bollworm) gut transcriptome.</title>
        <authorList>
            <person name="Tassone E.E."/>
        </authorList>
    </citation>
    <scope>NUCLEOTIDE SEQUENCE</scope>
</reference>
<feature type="region of interest" description="Disordered" evidence="1">
    <location>
        <begin position="1"/>
        <end position="33"/>
    </location>
</feature>
<feature type="compositionally biased region" description="Basic residues" evidence="1">
    <location>
        <begin position="410"/>
        <end position="419"/>
    </location>
</feature>
<feature type="region of interest" description="Disordered" evidence="1">
    <location>
        <begin position="327"/>
        <end position="389"/>
    </location>
</feature>
<feature type="compositionally biased region" description="Acidic residues" evidence="1">
    <location>
        <begin position="553"/>
        <end position="567"/>
    </location>
</feature>
<dbReference type="EMBL" id="GDQN01004692">
    <property type="protein sequence ID" value="JAT86362.1"/>
    <property type="molecule type" value="Transcribed_RNA"/>
</dbReference>
<feature type="compositionally biased region" description="Low complexity" evidence="1">
    <location>
        <begin position="884"/>
        <end position="897"/>
    </location>
</feature>
<feature type="compositionally biased region" description="Polar residues" evidence="1">
    <location>
        <begin position="736"/>
        <end position="745"/>
    </location>
</feature>
<feature type="region of interest" description="Disordered" evidence="1">
    <location>
        <begin position="879"/>
        <end position="939"/>
    </location>
</feature>
<sequence>PTLTQLLRSEQRAGREDARAAMPDQQMRSGTPRYPVDRYLVESSNTIEMVNIMDDELWRSEPALRPEDELILRRLHDMLQTTADDLKLLSGELAKYHQPGVQIKTQPTPLDEEFNEKVHIEELVNAKFHGYKIVDNPTPITPTGPKVVASSKPNVNTGVQVDSTTTANKPVKRRNLEITRTRILEIDEKIDKDTKQKLNNGKVINNAAAVAYNEFTYQHVEPQVKTIKQNKLKVQDMPSINIRSELKEQKVLQLDIFPDSQEKTENTGNKNVAVIAFAHETSVQKQQDPQITLTNKGQTSSSHQVQVTRRSLSQTYIKKEPIRKVSKMSTCESSESTNNVSSDTRHNIKTQKQIKSVIRSSPNISARDRVKSKKTSVNNKESDKRTHFNLDDWKRKLSVVYGQPSSSKNSKSKQAKKSPKISNIPASSTCKPVRNQLNNGEYIPYSHLTLGGVRVSDVEKEIGDVANKNDIPLTPIIDKLLSSRENSFHKESPKKNKKDSRRIFTTSDENLLQEVIDIERAVSTTIEKNTKKKVDKKENKLQNVSSESKVEDNTDSYADDFEDENTENTETNAKKDNDNSSHSGSKQHRGNNTNSESGDDSDSDNGDNKPNRNKTQIHNRTYTKKSNLSIKNQVDVFEFVHSVDTQDSATQSNTTHKISLKETQTSPRNEKPKINPIHNDLWPADPKGEVEKMFKLEKDFIKKLILEEYGDFFEKNINKPSTSKDAAEGQHNNVTATQKITQTSPARAKSVMTSPTRTKTRTTSPFMSLTVDHQTSPMIVVTNEEHLTVEVNNEEDSISINLSSPRFSLRLPQTSREVLSNLEVSSLSPSKVEQKDKAVLAKAFRKSSISSSSSEVENSSEMSSLGEVRLKLKRRFKKRVKTISESSETSSTSKYSSDIPSGGIIPLRSEGEVSLGQRVRKVSNKTSKSEGETSLGRSK</sequence>
<name>A0A1E1WHA2_PECGO</name>
<feature type="compositionally biased region" description="Basic and acidic residues" evidence="1">
    <location>
        <begin position="380"/>
        <end position="389"/>
    </location>
</feature>
<feature type="region of interest" description="Disordered" evidence="1">
    <location>
        <begin position="284"/>
        <end position="313"/>
    </location>
</feature>
<evidence type="ECO:0000313" key="2">
    <source>
        <dbReference type="EMBL" id="JAT86362.1"/>
    </source>
</evidence>
<feature type="compositionally biased region" description="Polar residues" evidence="1">
    <location>
        <begin position="327"/>
        <end position="342"/>
    </location>
</feature>
<feature type="compositionally biased region" description="Basic residues" evidence="1">
    <location>
        <begin position="611"/>
        <end position="623"/>
    </location>
</feature>
<feature type="non-terminal residue" evidence="2">
    <location>
        <position position="1"/>
    </location>
</feature>
<dbReference type="AlphaFoldDB" id="A0A1E1WHA2"/>
<protein>
    <submittedName>
        <fullName evidence="2">Uncharacterized protein</fullName>
    </submittedName>
</protein>
<feature type="region of interest" description="Disordered" evidence="1">
    <location>
        <begin position="532"/>
        <end position="626"/>
    </location>
</feature>
<feature type="region of interest" description="Disordered" evidence="1">
    <location>
        <begin position="736"/>
        <end position="762"/>
    </location>
</feature>
<feature type="region of interest" description="Disordered" evidence="1">
    <location>
        <begin position="401"/>
        <end position="435"/>
    </location>
</feature>
<gene>
    <name evidence="2" type="ORF">g.4704</name>
</gene>
<feature type="region of interest" description="Disordered" evidence="1">
    <location>
        <begin position="645"/>
        <end position="682"/>
    </location>
</feature>
<feature type="compositionally biased region" description="Polar residues" evidence="1">
    <location>
        <begin position="645"/>
        <end position="667"/>
    </location>
</feature>